<organism evidence="5 6">
    <name type="scientific">Candidatus Methylopumilus planktonicus</name>
    <dbReference type="NCBI Taxonomy" id="1581557"/>
    <lineage>
        <taxon>Bacteria</taxon>
        <taxon>Pseudomonadati</taxon>
        <taxon>Pseudomonadota</taxon>
        <taxon>Betaproteobacteria</taxon>
        <taxon>Nitrosomonadales</taxon>
        <taxon>Methylophilaceae</taxon>
        <taxon>Candidatus Methylopumilus</taxon>
    </lineage>
</organism>
<gene>
    <name evidence="5" type="ORF">BN1208_0487</name>
</gene>
<evidence type="ECO:0000259" key="3">
    <source>
        <dbReference type="Pfam" id="PF01408"/>
    </source>
</evidence>
<dbReference type="Pfam" id="PF22725">
    <property type="entry name" value="GFO_IDH_MocA_C3"/>
    <property type="match status" value="1"/>
</dbReference>
<feature type="domain" description="GFO/IDH/MocA-like oxidoreductase" evidence="4">
    <location>
        <begin position="137"/>
        <end position="253"/>
    </location>
</feature>
<dbReference type="KEGG" id="mbat:BN1208_0487"/>
<dbReference type="Proteomes" id="UP000064007">
    <property type="component" value="Chromosome 1"/>
</dbReference>
<feature type="domain" description="Gfo/Idh/MocA-like oxidoreductase N-terminal" evidence="3">
    <location>
        <begin position="6"/>
        <end position="128"/>
    </location>
</feature>
<keyword evidence="6" id="KW-1185">Reference proteome</keyword>
<evidence type="ECO:0000256" key="1">
    <source>
        <dbReference type="ARBA" id="ARBA00010928"/>
    </source>
</evidence>
<keyword evidence="2" id="KW-0560">Oxidoreductase</keyword>
<dbReference type="SUPFAM" id="SSF55347">
    <property type="entry name" value="Glyceraldehyde-3-phosphate dehydrogenase-like, C-terminal domain"/>
    <property type="match status" value="1"/>
</dbReference>
<dbReference type="Gene3D" id="3.30.360.10">
    <property type="entry name" value="Dihydrodipicolinate Reductase, domain 2"/>
    <property type="match status" value="1"/>
</dbReference>
<comment type="similarity">
    <text evidence="1">Belongs to the Gfo/Idh/MocA family.</text>
</comment>
<evidence type="ECO:0000256" key="2">
    <source>
        <dbReference type="ARBA" id="ARBA00023002"/>
    </source>
</evidence>
<reference evidence="6" key="1">
    <citation type="submission" date="2014-12" db="EMBL/GenBank/DDBJ databases">
        <authorList>
            <person name="Salcher M.M."/>
        </authorList>
    </citation>
    <scope>NUCLEOTIDE SEQUENCE [LARGE SCALE GENOMIC DNA]</scope>
    <source>
        <strain evidence="6">MMS-10A-171</strain>
    </source>
</reference>
<dbReference type="STRING" id="1581557.BN1208_0487"/>
<dbReference type="SUPFAM" id="SSF51735">
    <property type="entry name" value="NAD(P)-binding Rossmann-fold domains"/>
    <property type="match status" value="1"/>
</dbReference>
<evidence type="ECO:0000259" key="4">
    <source>
        <dbReference type="Pfam" id="PF22725"/>
    </source>
</evidence>
<dbReference type="Pfam" id="PF01408">
    <property type="entry name" value="GFO_IDH_MocA"/>
    <property type="match status" value="1"/>
</dbReference>
<dbReference type="InterPro" id="IPR000683">
    <property type="entry name" value="Gfo/Idh/MocA-like_OxRdtase_N"/>
</dbReference>
<dbReference type="Gene3D" id="3.40.50.720">
    <property type="entry name" value="NAD(P)-binding Rossmann-like Domain"/>
    <property type="match status" value="1"/>
</dbReference>
<dbReference type="PANTHER" id="PTHR22604:SF105">
    <property type="entry name" value="TRANS-1,2-DIHYDROBENZENE-1,2-DIOL DEHYDROGENASE"/>
    <property type="match status" value="1"/>
</dbReference>
<dbReference type="InterPro" id="IPR050984">
    <property type="entry name" value="Gfo/Idh/MocA_domain"/>
</dbReference>
<dbReference type="AlphaFoldDB" id="A0A0D6EVD2"/>
<sequence>MEKVLWGILGAARVNERLLPAIVNSPFGELVAIGSRRQNAAAECLEKYQPALVGNVQTFNSLDEVINHPDIDAIYIPLSNEEHTEPALKAINNKKHVLIEKPITLHSKEVELIQEAADKNHVKVMEGFMYVFHPQFDRINEIISSGLLGDVQYVHSMFSFPIQPARFYRIDRSIENGGGALWDIGPYAIHTIRQCFDQNPLSVVATSHLNDHGADLTTSGMIDFGLNRRAQFDISFECVRRSQFEIFGSKGKLMCHTVWQHENDEAQLTLTTDADGSKNERIEKANHFTLEIDHFNQCIINNTVPKLSLGDALWNTKVLEAIQASIKTKAWVNF</sequence>
<dbReference type="InterPro" id="IPR055170">
    <property type="entry name" value="GFO_IDH_MocA-like_dom"/>
</dbReference>
<name>A0A0D6EVD2_9PROT</name>
<dbReference type="GO" id="GO:0000166">
    <property type="term" value="F:nucleotide binding"/>
    <property type="evidence" value="ECO:0007669"/>
    <property type="project" value="InterPro"/>
</dbReference>
<dbReference type="GO" id="GO:0016491">
    <property type="term" value="F:oxidoreductase activity"/>
    <property type="evidence" value="ECO:0007669"/>
    <property type="project" value="UniProtKB-KW"/>
</dbReference>
<evidence type="ECO:0000313" key="5">
    <source>
        <dbReference type="EMBL" id="CEZ19379.1"/>
    </source>
</evidence>
<dbReference type="PANTHER" id="PTHR22604">
    <property type="entry name" value="OXIDOREDUCTASES"/>
    <property type="match status" value="1"/>
</dbReference>
<dbReference type="InterPro" id="IPR036291">
    <property type="entry name" value="NAD(P)-bd_dom_sf"/>
</dbReference>
<dbReference type="RefSeq" id="WP_046487558.1">
    <property type="nucleotide sequence ID" value="NZ_LN827929.1"/>
</dbReference>
<dbReference type="OrthoDB" id="9793050at2"/>
<dbReference type="HOGENOM" id="CLU_023194_7_2_4"/>
<protein>
    <submittedName>
        <fullName evidence="5">Oxidoreductase, Gfo/Idh/MocA family protein</fullName>
    </submittedName>
</protein>
<dbReference type="EMBL" id="LN827929">
    <property type="protein sequence ID" value="CEZ19379.1"/>
    <property type="molecule type" value="Genomic_DNA"/>
</dbReference>
<proteinExistence type="inferred from homology"/>
<accession>A0A0D6EVD2</accession>
<evidence type="ECO:0000313" key="6">
    <source>
        <dbReference type="Proteomes" id="UP000064007"/>
    </source>
</evidence>